<name>A0A087T6I0_STEMI</name>
<evidence type="ECO:0000313" key="3">
    <source>
        <dbReference type="Proteomes" id="UP000054359"/>
    </source>
</evidence>
<reference evidence="2 3" key="1">
    <citation type="submission" date="2013-11" db="EMBL/GenBank/DDBJ databases">
        <title>Genome sequencing of Stegodyphus mimosarum.</title>
        <authorList>
            <person name="Bechsgaard J."/>
        </authorList>
    </citation>
    <scope>NUCLEOTIDE SEQUENCE [LARGE SCALE GENOMIC DNA]</scope>
</reference>
<feature type="compositionally biased region" description="Low complexity" evidence="1">
    <location>
        <begin position="117"/>
        <end position="155"/>
    </location>
</feature>
<proteinExistence type="predicted"/>
<sequence length="209" mass="24000">MLSVHGQYRHCGDVNFCYIARYCIEFEFHCKVIIKNIKRIRYVILLCDRMPSISRLRQLDLNITRRIDELTQLKETLHKQLISLQVMELSAKAALRKYELEEEKAKECEMDLKRPRSSSSAIPSSSVRSSPYAVRSSTSGVRSSTSSVRPSTSGVHPSTSGVYSSFETRQLSPARLSDDDSLVCLEPLDLNFQKPYYEEIFIESEDEDF</sequence>
<accession>A0A087T6I0</accession>
<feature type="region of interest" description="Disordered" evidence="1">
    <location>
        <begin position="109"/>
        <end position="166"/>
    </location>
</feature>
<evidence type="ECO:0000313" key="2">
    <source>
        <dbReference type="EMBL" id="KFM60719.1"/>
    </source>
</evidence>
<dbReference type="Proteomes" id="UP000054359">
    <property type="component" value="Unassembled WGS sequence"/>
</dbReference>
<dbReference type="EMBL" id="KK113655">
    <property type="protein sequence ID" value="KFM60719.1"/>
    <property type="molecule type" value="Genomic_DNA"/>
</dbReference>
<protein>
    <submittedName>
        <fullName evidence="2">Uncharacterized protein</fullName>
    </submittedName>
</protein>
<dbReference type="OrthoDB" id="10573925at2759"/>
<feature type="compositionally biased region" description="Polar residues" evidence="1">
    <location>
        <begin position="156"/>
        <end position="166"/>
    </location>
</feature>
<dbReference type="AlphaFoldDB" id="A0A087T6I0"/>
<feature type="non-terminal residue" evidence="2">
    <location>
        <position position="209"/>
    </location>
</feature>
<organism evidence="2 3">
    <name type="scientific">Stegodyphus mimosarum</name>
    <name type="common">African social velvet spider</name>
    <dbReference type="NCBI Taxonomy" id="407821"/>
    <lineage>
        <taxon>Eukaryota</taxon>
        <taxon>Metazoa</taxon>
        <taxon>Ecdysozoa</taxon>
        <taxon>Arthropoda</taxon>
        <taxon>Chelicerata</taxon>
        <taxon>Arachnida</taxon>
        <taxon>Araneae</taxon>
        <taxon>Araneomorphae</taxon>
        <taxon>Entelegynae</taxon>
        <taxon>Eresoidea</taxon>
        <taxon>Eresidae</taxon>
        <taxon>Stegodyphus</taxon>
    </lineage>
</organism>
<keyword evidence="3" id="KW-1185">Reference proteome</keyword>
<gene>
    <name evidence="2" type="ORF">X975_11611</name>
</gene>
<evidence type="ECO:0000256" key="1">
    <source>
        <dbReference type="SAM" id="MobiDB-lite"/>
    </source>
</evidence>